<feature type="coiled-coil region" evidence="1">
    <location>
        <begin position="8"/>
        <end position="38"/>
    </location>
</feature>
<accession>A0A7W9Q2K5</accession>
<keyword evidence="1" id="KW-0175">Coiled coil</keyword>
<dbReference type="Proteomes" id="UP000585836">
    <property type="component" value="Unassembled WGS sequence"/>
</dbReference>
<name>A0A7W9Q2K5_9ACTN</name>
<evidence type="ECO:0000256" key="1">
    <source>
        <dbReference type="SAM" id="Coils"/>
    </source>
</evidence>
<gene>
    <name evidence="2" type="ORF">FHS34_007885</name>
</gene>
<reference evidence="2 3" key="1">
    <citation type="submission" date="2020-08" db="EMBL/GenBank/DDBJ databases">
        <title>Genomic Encyclopedia of Type Strains, Phase III (KMG-III): the genomes of soil and plant-associated and newly described type strains.</title>
        <authorList>
            <person name="Whitman W."/>
        </authorList>
    </citation>
    <scope>NUCLEOTIDE SEQUENCE [LARGE SCALE GENOMIC DNA]</scope>
    <source>
        <strain evidence="2 3">CECT 3313</strain>
    </source>
</reference>
<protein>
    <submittedName>
        <fullName evidence="2">Prefoldin subunit 5</fullName>
    </submittedName>
</protein>
<dbReference type="EMBL" id="JACHJK010000024">
    <property type="protein sequence ID" value="MBB5932375.1"/>
    <property type="molecule type" value="Genomic_DNA"/>
</dbReference>
<keyword evidence="3" id="KW-1185">Reference proteome</keyword>
<evidence type="ECO:0000313" key="3">
    <source>
        <dbReference type="Proteomes" id="UP000585836"/>
    </source>
</evidence>
<evidence type="ECO:0000313" key="2">
    <source>
        <dbReference type="EMBL" id="MBB5932375.1"/>
    </source>
</evidence>
<proteinExistence type="predicted"/>
<comment type="caution">
    <text evidence="2">The sequence shown here is derived from an EMBL/GenBank/DDBJ whole genome shotgun (WGS) entry which is preliminary data.</text>
</comment>
<sequence>MTATAAEVVRLRHRVGELEAEIKRLAAKNRELEQAAETSRNFKASVEAGHITLDLDNWGTSESHTPRP</sequence>
<organism evidence="2 3">
    <name type="scientific">Streptomyces echinatus</name>
    <dbReference type="NCBI Taxonomy" id="67293"/>
    <lineage>
        <taxon>Bacteria</taxon>
        <taxon>Bacillati</taxon>
        <taxon>Actinomycetota</taxon>
        <taxon>Actinomycetes</taxon>
        <taxon>Kitasatosporales</taxon>
        <taxon>Streptomycetaceae</taxon>
        <taxon>Streptomyces</taxon>
    </lineage>
</organism>
<dbReference type="AlphaFoldDB" id="A0A7W9Q2K5"/>
<dbReference type="RefSeq" id="WP_184974642.1">
    <property type="nucleotide sequence ID" value="NZ_BAAAWF010000040.1"/>
</dbReference>